<evidence type="ECO:0000256" key="7">
    <source>
        <dbReference type="ARBA" id="ARBA00023002"/>
    </source>
</evidence>
<protein>
    <recommendedName>
        <fullName evidence="16">Cytochrome P450</fullName>
    </recommendedName>
</protein>
<dbReference type="SUPFAM" id="SSF48264">
    <property type="entry name" value="Cytochrome P450"/>
    <property type="match status" value="1"/>
</dbReference>
<dbReference type="CDD" id="cd11072">
    <property type="entry name" value="CYP71-like"/>
    <property type="match status" value="1"/>
</dbReference>
<reference evidence="14" key="2">
    <citation type="submission" date="2022-03" db="EMBL/GenBank/DDBJ databases">
        <title>Draft title - Genomic analysis of global carrot germplasm unveils the trajectory of domestication and the origin of high carotenoid orange carrot.</title>
        <authorList>
            <person name="Iorizzo M."/>
            <person name="Ellison S."/>
            <person name="Senalik D."/>
            <person name="Macko-Podgorni A."/>
            <person name="Grzebelus D."/>
            <person name="Bostan H."/>
            <person name="Rolling W."/>
            <person name="Curaba J."/>
            <person name="Simon P."/>
        </authorList>
    </citation>
    <scope>NUCLEOTIDE SEQUENCE</scope>
    <source>
        <tissue evidence="14">Leaf</tissue>
    </source>
</reference>
<dbReference type="AlphaFoldDB" id="A0A164UN51"/>
<dbReference type="GO" id="GO:0020037">
    <property type="term" value="F:heme binding"/>
    <property type="evidence" value="ECO:0007669"/>
    <property type="project" value="InterPro"/>
</dbReference>
<accession>A0A164UN51</accession>
<dbReference type="InterPro" id="IPR017972">
    <property type="entry name" value="Cyt_P450_CS"/>
</dbReference>
<dbReference type="GO" id="GO:0004497">
    <property type="term" value="F:monooxygenase activity"/>
    <property type="evidence" value="ECO:0007669"/>
    <property type="project" value="UniProtKB-KW"/>
</dbReference>
<dbReference type="PRINTS" id="PR00385">
    <property type="entry name" value="P450"/>
</dbReference>
<keyword evidence="7 11" id="KW-0560">Oxidoreductase</keyword>
<dbReference type="KEGG" id="dcr:108195836"/>
<evidence type="ECO:0000256" key="11">
    <source>
        <dbReference type="RuleBase" id="RU000461"/>
    </source>
</evidence>
<dbReference type="Proteomes" id="UP000077755">
    <property type="component" value="Chromosome 7"/>
</dbReference>
<evidence type="ECO:0000313" key="15">
    <source>
        <dbReference type="Proteomes" id="UP000077755"/>
    </source>
</evidence>
<feature type="binding site" description="axial binding residue" evidence="10">
    <location>
        <position position="453"/>
    </location>
    <ligand>
        <name>heme</name>
        <dbReference type="ChEBI" id="CHEBI:30413"/>
    </ligand>
    <ligandPart>
        <name>Fe</name>
        <dbReference type="ChEBI" id="CHEBI:18248"/>
    </ligandPart>
</feature>
<dbReference type="STRING" id="79200.A0A164UN51"/>
<gene>
    <name evidence="13" type="ORF">DCAR_026191</name>
    <name evidence="14" type="ORF">DCAR_0730068</name>
</gene>
<evidence type="ECO:0000256" key="9">
    <source>
        <dbReference type="ARBA" id="ARBA00023033"/>
    </source>
</evidence>
<evidence type="ECO:0000256" key="12">
    <source>
        <dbReference type="SAM" id="Phobius"/>
    </source>
</evidence>
<dbReference type="InterPro" id="IPR001128">
    <property type="entry name" value="Cyt_P450"/>
</dbReference>
<dbReference type="OMA" id="MEMILMV"/>
<keyword evidence="12" id="KW-0812">Transmembrane</keyword>
<keyword evidence="4 10" id="KW-0479">Metal-binding</keyword>
<keyword evidence="9 11" id="KW-0503">Monooxygenase</keyword>
<name>A0A164UN51_DAUCS</name>
<feature type="transmembrane region" description="Helical" evidence="12">
    <location>
        <begin position="12"/>
        <end position="31"/>
    </location>
</feature>
<evidence type="ECO:0008006" key="16">
    <source>
        <dbReference type="Google" id="ProtNLM"/>
    </source>
</evidence>
<evidence type="ECO:0000256" key="5">
    <source>
        <dbReference type="ARBA" id="ARBA00022824"/>
    </source>
</evidence>
<keyword evidence="12" id="KW-0472">Membrane</keyword>
<evidence type="ECO:0000256" key="6">
    <source>
        <dbReference type="ARBA" id="ARBA00022848"/>
    </source>
</evidence>
<comment type="similarity">
    <text evidence="2 11">Belongs to the cytochrome P450 family.</text>
</comment>
<sequence>MSAHSEQLASSQLLYLFVLWLIPLALTIFLIKRLFANSVSHRNSPPSPSKLPIIGHLHKLGLYPHRSLQKLAQRHGPLMLLRLGSVPTLIVSSAEAAQEALKTHDLAFADRPRSKLNEKLLYKYKDVSSAPYGEYWRQMKSICVIQLLSNKRVYDMRRVRENETALLVKKIAESSPSVVDLSDLLMAYTNDVVSMSAFGQKFSEGESGRQLRRLMKEFVSVLGGFDIGTYIPRLAWFSSLLGIYNKADAVAKEFDEFLERIVDEHVDTTKRERAEGAEDFVDVLLEIYKDKSITGYSIDRESIKAIVLDVLAAGTDTTYTVLEWAMTELLRHPQVMAKLQNELRSTGRKRSDIIVPDEYEKIPYLEAVIKETLRVHPPVPLLVPREARNDVNIMGYEIVAKTMVIVNAWAIGRDPTLWDEPDEFRPERFLNSSVDIRGHDFQLIPFGVGRRSCPGISFAMVTNEIALANLLHKFNWELPNGMKRGDLDMTETTGSTIHKKEPLLAIATPYSV</sequence>
<keyword evidence="12" id="KW-1133">Transmembrane helix</keyword>
<evidence type="ECO:0000256" key="2">
    <source>
        <dbReference type="ARBA" id="ARBA00010617"/>
    </source>
</evidence>
<keyword evidence="6" id="KW-0492">Microsome</keyword>
<keyword evidence="8 10" id="KW-0408">Iron</keyword>
<dbReference type="EMBL" id="LNRQ01000007">
    <property type="protein sequence ID" value="KZM89116.1"/>
    <property type="molecule type" value="Genomic_DNA"/>
</dbReference>
<dbReference type="PANTHER" id="PTHR47955:SF15">
    <property type="entry name" value="CYTOCHROME P450 71A2-LIKE"/>
    <property type="match status" value="1"/>
</dbReference>
<comment type="cofactor">
    <cofactor evidence="10">
        <name>heme</name>
        <dbReference type="ChEBI" id="CHEBI:30413"/>
    </cofactor>
</comment>
<dbReference type="EMBL" id="CP093349">
    <property type="protein sequence ID" value="WOH10599.1"/>
    <property type="molecule type" value="Genomic_DNA"/>
</dbReference>
<dbReference type="PROSITE" id="PS00086">
    <property type="entry name" value="CYTOCHROME_P450"/>
    <property type="match status" value="1"/>
</dbReference>
<evidence type="ECO:0000313" key="14">
    <source>
        <dbReference type="EMBL" id="WOH10599.1"/>
    </source>
</evidence>
<dbReference type="Pfam" id="PF00067">
    <property type="entry name" value="p450"/>
    <property type="match status" value="1"/>
</dbReference>
<keyword evidence="15" id="KW-1185">Reference proteome</keyword>
<proteinExistence type="inferred from homology"/>
<dbReference type="PANTHER" id="PTHR47955">
    <property type="entry name" value="CYTOCHROME P450 FAMILY 71 PROTEIN"/>
    <property type="match status" value="1"/>
</dbReference>
<dbReference type="GO" id="GO:0005506">
    <property type="term" value="F:iron ion binding"/>
    <property type="evidence" value="ECO:0007669"/>
    <property type="project" value="InterPro"/>
</dbReference>
<organism evidence="13">
    <name type="scientific">Daucus carota subsp. sativus</name>
    <name type="common">Carrot</name>
    <dbReference type="NCBI Taxonomy" id="79200"/>
    <lineage>
        <taxon>Eukaryota</taxon>
        <taxon>Viridiplantae</taxon>
        <taxon>Streptophyta</taxon>
        <taxon>Embryophyta</taxon>
        <taxon>Tracheophyta</taxon>
        <taxon>Spermatophyta</taxon>
        <taxon>Magnoliopsida</taxon>
        <taxon>eudicotyledons</taxon>
        <taxon>Gunneridae</taxon>
        <taxon>Pentapetalae</taxon>
        <taxon>asterids</taxon>
        <taxon>campanulids</taxon>
        <taxon>Apiales</taxon>
        <taxon>Apiaceae</taxon>
        <taxon>Apioideae</taxon>
        <taxon>Scandiceae</taxon>
        <taxon>Daucinae</taxon>
        <taxon>Daucus</taxon>
        <taxon>Daucus sect. Daucus</taxon>
    </lineage>
</organism>
<comment type="subcellular location">
    <subcellularLocation>
        <location evidence="1">Microsome membrane</location>
        <topology evidence="1">Single-pass membrane protein</topology>
    </subcellularLocation>
</comment>
<dbReference type="PRINTS" id="PR00463">
    <property type="entry name" value="EP450I"/>
</dbReference>
<keyword evidence="3 10" id="KW-0349">Heme</keyword>
<evidence type="ECO:0000256" key="10">
    <source>
        <dbReference type="PIRSR" id="PIRSR602401-1"/>
    </source>
</evidence>
<dbReference type="OrthoDB" id="1470350at2759"/>
<evidence type="ECO:0000256" key="3">
    <source>
        <dbReference type="ARBA" id="ARBA00022617"/>
    </source>
</evidence>
<dbReference type="Gene3D" id="1.10.630.10">
    <property type="entry name" value="Cytochrome P450"/>
    <property type="match status" value="1"/>
</dbReference>
<dbReference type="FunFam" id="1.10.630.10:FF:000011">
    <property type="entry name" value="Cytochrome P450 83B1"/>
    <property type="match status" value="1"/>
</dbReference>
<dbReference type="GO" id="GO:0016705">
    <property type="term" value="F:oxidoreductase activity, acting on paired donors, with incorporation or reduction of molecular oxygen"/>
    <property type="evidence" value="ECO:0007669"/>
    <property type="project" value="InterPro"/>
</dbReference>
<evidence type="ECO:0000256" key="4">
    <source>
        <dbReference type="ARBA" id="ARBA00022723"/>
    </source>
</evidence>
<evidence type="ECO:0000256" key="1">
    <source>
        <dbReference type="ARBA" id="ARBA00004111"/>
    </source>
</evidence>
<reference evidence="13" key="1">
    <citation type="journal article" date="2016" name="Nat. Genet.">
        <title>A high-quality carrot genome assembly provides new insights into carotenoid accumulation and asterid genome evolution.</title>
        <authorList>
            <person name="Iorizzo M."/>
            <person name="Ellison S."/>
            <person name="Senalik D."/>
            <person name="Zeng P."/>
            <person name="Satapoomin P."/>
            <person name="Huang J."/>
            <person name="Bowman M."/>
            <person name="Iovene M."/>
            <person name="Sanseverino W."/>
            <person name="Cavagnaro P."/>
            <person name="Yildiz M."/>
            <person name="Macko-Podgorni A."/>
            <person name="Moranska E."/>
            <person name="Grzebelus E."/>
            <person name="Grzebelus D."/>
            <person name="Ashrafi H."/>
            <person name="Zheng Z."/>
            <person name="Cheng S."/>
            <person name="Spooner D."/>
            <person name="Van Deynze A."/>
            <person name="Simon P."/>
        </authorList>
    </citation>
    <scope>NUCLEOTIDE SEQUENCE [LARGE SCALE GENOMIC DNA]</scope>
    <source>
        <tissue evidence="13">Leaf</tissue>
    </source>
</reference>
<dbReference type="InterPro" id="IPR002401">
    <property type="entry name" value="Cyt_P450_E_grp-I"/>
</dbReference>
<keyword evidence="5" id="KW-0256">Endoplasmic reticulum</keyword>
<evidence type="ECO:0000256" key="8">
    <source>
        <dbReference type="ARBA" id="ARBA00023004"/>
    </source>
</evidence>
<dbReference type="Gramene" id="KZM89116">
    <property type="protein sequence ID" value="KZM89116"/>
    <property type="gene ID" value="DCAR_026191"/>
</dbReference>
<evidence type="ECO:0000313" key="13">
    <source>
        <dbReference type="EMBL" id="KZM89116.1"/>
    </source>
</evidence>
<dbReference type="InterPro" id="IPR036396">
    <property type="entry name" value="Cyt_P450_sf"/>
</dbReference>